<dbReference type="Pfam" id="PF19833">
    <property type="entry name" value="RecG_dom3_C"/>
    <property type="match status" value="1"/>
</dbReference>
<evidence type="ECO:0000256" key="9">
    <source>
        <dbReference type="ARBA" id="ARBA00023172"/>
    </source>
</evidence>
<dbReference type="InterPro" id="IPR011545">
    <property type="entry name" value="DEAD/DEAH_box_helicase_dom"/>
</dbReference>
<dbReference type="Pfam" id="PF00271">
    <property type="entry name" value="Helicase_C"/>
    <property type="match status" value="1"/>
</dbReference>
<feature type="domain" description="Helicase C-terminal" evidence="17">
    <location>
        <begin position="462"/>
        <end position="608"/>
    </location>
</feature>
<dbReference type="AlphaFoldDB" id="A0A858BUV1"/>
<dbReference type="NCBIfam" id="NF008168">
    <property type="entry name" value="PRK10917.2-2"/>
    <property type="match status" value="1"/>
</dbReference>
<keyword evidence="8" id="KW-0238">DNA-binding</keyword>
<dbReference type="SUPFAM" id="SSF50249">
    <property type="entry name" value="Nucleic acid-binding proteins"/>
    <property type="match status" value="1"/>
</dbReference>
<dbReference type="NCBIfam" id="TIGR00643">
    <property type="entry name" value="recG"/>
    <property type="match status" value="1"/>
</dbReference>
<dbReference type="InterPro" id="IPR012340">
    <property type="entry name" value="NA-bd_OB-fold"/>
</dbReference>
<dbReference type="GO" id="GO:0016787">
    <property type="term" value="F:hydrolase activity"/>
    <property type="evidence" value="ECO:0007669"/>
    <property type="project" value="UniProtKB-KW"/>
</dbReference>
<dbReference type="CDD" id="cd04488">
    <property type="entry name" value="RecG_wedge_OBF"/>
    <property type="match status" value="1"/>
</dbReference>
<dbReference type="EC" id="5.6.2.4" evidence="13 15"/>
<protein>
    <recommendedName>
        <fullName evidence="2 15">ATP-dependent DNA helicase RecG</fullName>
        <ecNumber evidence="13 15">5.6.2.4</ecNumber>
    </recommendedName>
</protein>
<comment type="similarity">
    <text evidence="1 15">Belongs to the helicase family. RecG subfamily.</text>
</comment>
<dbReference type="InterPro" id="IPR045562">
    <property type="entry name" value="RecG_dom3_C"/>
</dbReference>
<dbReference type="PROSITE" id="PS51192">
    <property type="entry name" value="HELICASE_ATP_BIND_1"/>
    <property type="match status" value="1"/>
</dbReference>
<evidence type="ECO:0000259" key="17">
    <source>
        <dbReference type="PROSITE" id="PS51194"/>
    </source>
</evidence>
<evidence type="ECO:0000256" key="10">
    <source>
        <dbReference type="ARBA" id="ARBA00023204"/>
    </source>
</evidence>
<keyword evidence="6 15" id="KW-0347">Helicase</keyword>
<dbReference type="Gene3D" id="3.40.50.300">
    <property type="entry name" value="P-loop containing nucleotide triphosphate hydrolases"/>
    <property type="match status" value="2"/>
</dbReference>
<dbReference type="Gene3D" id="2.40.50.140">
    <property type="entry name" value="Nucleic acid-binding proteins"/>
    <property type="match status" value="1"/>
</dbReference>
<evidence type="ECO:0000256" key="11">
    <source>
        <dbReference type="ARBA" id="ARBA00023235"/>
    </source>
</evidence>
<dbReference type="Pfam" id="PF17191">
    <property type="entry name" value="RecG_wedge"/>
    <property type="match status" value="1"/>
</dbReference>
<evidence type="ECO:0000256" key="8">
    <source>
        <dbReference type="ARBA" id="ARBA00023125"/>
    </source>
</evidence>
<dbReference type="InterPro" id="IPR027417">
    <property type="entry name" value="P-loop_NTPase"/>
</dbReference>
<dbReference type="InterPro" id="IPR047112">
    <property type="entry name" value="RecG/Mfd"/>
</dbReference>
<evidence type="ECO:0000256" key="14">
    <source>
        <dbReference type="ARBA" id="ARBA00048988"/>
    </source>
</evidence>
<dbReference type="SUPFAM" id="SSF52540">
    <property type="entry name" value="P-loop containing nucleoside triphosphate hydrolases"/>
    <property type="match status" value="2"/>
</dbReference>
<dbReference type="Proteomes" id="UP000466848">
    <property type="component" value="Chromosome"/>
</dbReference>
<dbReference type="SMART" id="SM00490">
    <property type="entry name" value="HELICc"/>
    <property type="match status" value="1"/>
</dbReference>
<keyword evidence="5 15" id="KW-0378">Hydrolase</keyword>
<dbReference type="KEGG" id="abut:Ami103574_08525"/>
<evidence type="ECO:0000256" key="4">
    <source>
        <dbReference type="ARBA" id="ARBA00022763"/>
    </source>
</evidence>
<dbReference type="GO" id="GO:0003677">
    <property type="term" value="F:DNA binding"/>
    <property type="evidence" value="ECO:0007669"/>
    <property type="project" value="UniProtKB-KW"/>
</dbReference>
<evidence type="ECO:0000256" key="2">
    <source>
        <dbReference type="ARBA" id="ARBA00017846"/>
    </source>
</evidence>
<dbReference type="PANTHER" id="PTHR47964">
    <property type="entry name" value="ATP-DEPENDENT DNA HELICASE HOMOLOG RECG, CHLOROPLASTIC"/>
    <property type="match status" value="1"/>
</dbReference>
<dbReference type="NCBIfam" id="NF008165">
    <property type="entry name" value="PRK10917.1-3"/>
    <property type="match status" value="1"/>
</dbReference>
<dbReference type="GO" id="GO:0006281">
    <property type="term" value="P:DNA repair"/>
    <property type="evidence" value="ECO:0007669"/>
    <property type="project" value="UniProtKB-UniRule"/>
</dbReference>
<reference evidence="18 19" key="1">
    <citation type="submission" date="2020-02" db="EMBL/GenBank/DDBJ databases">
        <authorList>
            <person name="Kim Y.B."/>
            <person name="Roh S.W."/>
        </authorList>
    </citation>
    <scope>NUCLEOTIDE SEQUENCE [LARGE SCALE GENOMIC DNA]</scope>
    <source>
        <strain evidence="18 19">DSM 103574</strain>
    </source>
</reference>
<evidence type="ECO:0000313" key="19">
    <source>
        <dbReference type="Proteomes" id="UP000466848"/>
    </source>
</evidence>
<keyword evidence="11" id="KW-0413">Isomerase</keyword>
<organism evidence="18 19">
    <name type="scientific">Aminipila butyrica</name>
    <dbReference type="NCBI Taxonomy" id="433296"/>
    <lineage>
        <taxon>Bacteria</taxon>
        <taxon>Bacillati</taxon>
        <taxon>Bacillota</taxon>
        <taxon>Clostridia</taxon>
        <taxon>Peptostreptococcales</taxon>
        <taxon>Anaerovoracaceae</taxon>
        <taxon>Aminipila</taxon>
    </lineage>
</organism>
<dbReference type="PANTHER" id="PTHR47964:SF1">
    <property type="entry name" value="ATP-DEPENDENT DNA HELICASE HOMOLOG RECG, CHLOROPLASTIC"/>
    <property type="match status" value="1"/>
</dbReference>
<evidence type="ECO:0000256" key="15">
    <source>
        <dbReference type="RuleBase" id="RU363016"/>
    </source>
</evidence>
<dbReference type="InterPro" id="IPR001650">
    <property type="entry name" value="Helicase_C-like"/>
</dbReference>
<dbReference type="CDD" id="cd17992">
    <property type="entry name" value="DEXHc_RecG"/>
    <property type="match status" value="1"/>
</dbReference>
<comment type="catalytic activity">
    <reaction evidence="12 15">
        <text>Couples ATP hydrolysis with the unwinding of duplex DNA by translocating in the 3'-5' direction.</text>
        <dbReference type="EC" id="5.6.2.4"/>
    </reaction>
</comment>
<evidence type="ECO:0000313" key="18">
    <source>
        <dbReference type="EMBL" id="QIB69367.1"/>
    </source>
</evidence>
<keyword evidence="4 15" id="KW-0227">DNA damage</keyword>
<evidence type="ECO:0000259" key="16">
    <source>
        <dbReference type="PROSITE" id="PS51192"/>
    </source>
</evidence>
<sequence length="679" mass="76298">MNLKDAVSAIKGVGPKKAEALKKLDIDSVEDFLYFYPRSYQDWRQATPVGQLRDGELSLIQGTVKLKIKGGYGKKQTLKLLVSDDSGSAEVVFFNAAYLLNKFEVEQVYFFYGKVSVEYGKVQLRHPEFLKSGQKPAYGILPVYPLTRGISQTDLYKWQHMAQHLLNQLEEPLSQQMLERNKLCSLMYALENIHFPQDRNHLKAAKYRLVFDELLFLQIGLLSVKNRITSEEKGIVFPKEITTEFFVNRLPYSLTEAQARVLEEIEADMETDKVMNRLVQGDVGSGKTVVAEAALYKTVKSGFQGVLMAPTELLAKQHFNGLREEFEGHEVEVGFLSGSMTAKNKRETLERLAEGNIHVLVGTHALIQPTVQFKKLGLVITDEQHRFGVNQRNLLTEKGQNPDVLVMTATPIPRTLAVVLYGDLDISVIDQLPPGRQQIITQAFHKNNRASAYNFVGQQVAEGRQAYVVAPLIEESETLENVISAEELHQQLQKEFKEAKVGLLHGEMRQAEKDVIMEQFYEGTIHILVSTVVIEVGINVPNATVMVIENAERFGLAQLHQLRGRVGRGRHQSYCLLLSKGETEVSKERISTMVSTSDGFAIAEKDLALRGPGEFFGFRQHGLPDLKLADLGRHTKILLQAREEARAILQKDPKLLTEEMAGIRAKTIQLFGENAVLSI</sequence>
<proteinExistence type="inferred from homology"/>
<dbReference type="EMBL" id="CP048649">
    <property type="protein sequence ID" value="QIB69367.1"/>
    <property type="molecule type" value="Genomic_DNA"/>
</dbReference>
<evidence type="ECO:0000256" key="1">
    <source>
        <dbReference type="ARBA" id="ARBA00007504"/>
    </source>
</evidence>
<accession>A0A858BUV1</accession>
<dbReference type="PROSITE" id="PS51194">
    <property type="entry name" value="HELICASE_CTER"/>
    <property type="match status" value="1"/>
</dbReference>
<dbReference type="GO" id="GO:0006310">
    <property type="term" value="P:DNA recombination"/>
    <property type="evidence" value="ECO:0007669"/>
    <property type="project" value="UniProtKB-UniRule"/>
</dbReference>
<dbReference type="Pfam" id="PF00270">
    <property type="entry name" value="DEAD"/>
    <property type="match status" value="1"/>
</dbReference>
<comment type="function">
    <text evidence="15">Plays a critical role in recombination and DNA repair. Helps process Holliday junction intermediates to mature products by catalyzing branch migration. Has replication fork regression activity, unwinds stalled or blocked replication forks to make a HJ that can be resolved. Has a DNA unwinding activity characteristic of a DNA helicase with 3'-5' polarity.</text>
</comment>
<dbReference type="InterPro" id="IPR004609">
    <property type="entry name" value="ATP-dep_DNA_helicase_RecG"/>
</dbReference>
<evidence type="ECO:0000256" key="5">
    <source>
        <dbReference type="ARBA" id="ARBA00022801"/>
    </source>
</evidence>
<evidence type="ECO:0000256" key="3">
    <source>
        <dbReference type="ARBA" id="ARBA00022741"/>
    </source>
</evidence>
<keyword evidence="19" id="KW-1185">Reference proteome</keyword>
<name>A0A858BUV1_9FIRM</name>
<evidence type="ECO:0000256" key="7">
    <source>
        <dbReference type="ARBA" id="ARBA00022840"/>
    </source>
</evidence>
<keyword evidence="3 15" id="KW-0547">Nucleotide-binding</keyword>
<dbReference type="GO" id="GO:0005524">
    <property type="term" value="F:ATP binding"/>
    <property type="evidence" value="ECO:0007669"/>
    <property type="project" value="UniProtKB-KW"/>
</dbReference>
<dbReference type="InterPro" id="IPR014001">
    <property type="entry name" value="Helicase_ATP-bd"/>
</dbReference>
<keyword evidence="9 15" id="KW-0233">DNA recombination</keyword>
<dbReference type="SMART" id="SM00487">
    <property type="entry name" value="DEXDc"/>
    <property type="match status" value="1"/>
</dbReference>
<dbReference type="GO" id="GO:0043138">
    <property type="term" value="F:3'-5' DNA helicase activity"/>
    <property type="evidence" value="ECO:0007669"/>
    <property type="project" value="UniProtKB-EC"/>
</dbReference>
<comment type="catalytic activity">
    <reaction evidence="14 15">
        <text>ATP + H2O = ADP + phosphate + H(+)</text>
        <dbReference type="Rhea" id="RHEA:13065"/>
        <dbReference type="ChEBI" id="CHEBI:15377"/>
        <dbReference type="ChEBI" id="CHEBI:15378"/>
        <dbReference type="ChEBI" id="CHEBI:30616"/>
        <dbReference type="ChEBI" id="CHEBI:43474"/>
        <dbReference type="ChEBI" id="CHEBI:456216"/>
        <dbReference type="EC" id="5.6.2.4"/>
    </reaction>
</comment>
<dbReference type="RefSeq" id="WP_163066562.1">
    <property type="nucleotide sequence ID" value="NZ_CP048649.1"/>
</dbReference>
<keyword evidence="7 15" id="KW-0067">ATP-binding</keyword>
<dbReference type="InterPro" id="IPR033454">
    <property type="entry name" value="RecG_wedge"/>
</dbReference>
<keyword evidence="10 15" id="KW-0234">DNA repair</keyword>
<evidence type="ECO:0000256" key="13">
    <source>
        <dbReference type="ARBA" id="ARBA00034808"/>
    </source>
</evidence>
<evidence type="ECO:0000256" key="6">
    <source>
        <dbReference type="ARBA" id="ARBA00022806"/>
    </source>
</evidence>
<feature type="domain" description="Helicase ATP-binding" evidence="16">
    <location>
        <begin position="268"/>
        <end position="429"/>
    </location>
</feature>
<gene>
    <name evidence="18" type="primary">recG</name>
    <name evidence="18" type="ORF">Ami103574_08525</name>
</gene>
<evidence type="ECO:0000256" key="12">
    <source>
        <dbReference type="ARBA" id="ARBA00034617"/>
    </source>
</evidence>